<comment type="caution">
    <text evidence="1">The sequence shown here is derived from an EMBL/GenBank/DDBJ whole genome shotgun (WGS) entry which is preliminary data.</text>
</comment>
<proteinExistence type="predicted"/>
<name>A0ABU8ER90_9GAMM</name>
<reference evidence="1 2" key="1">
    <citation type="submission" date="2023-12" db="EMBL/GenBank/DDBJ databases">
        <title>Friends and Foes: Symbiotic and Algicidal bacterial influence on Karenia brevis blooms.</title>
        <authorList>
            <person name="Fei C."/>
            <person name="Mohamed A.R."/>
            <person name="Booker A."/>
            <person name="Arshad M."/>
            <person name="Klass S."/>
            <person name="Ahn S."/>
            <person name="Gilbert P.M."/>
            <person name="Heil C.A."/>
            <person name="Martinez J.M."/>
            <person name="Amin S.A."/>
        </authorList>
    </citation>
    <scope>NUCLEOTIDE SEQUENCE [LARGE SCALE GENOMIC DNA]</scope>
    <source>
        <strain evidence="1 2">CE15</strain>
    </source>
</reference>
<keyword evidence="2" id="KW-1185">Reference proteome</keyword>
<dbReference type="InterPro" id="IPR010008">
    <property type="entry name" value="Vibrio_Phage_CTX_RstB"/>
</dbReference>
<gene>
    <name evidence="1" type="ORF">WAE96_07075</name>
</gene>
<dbReference type="EMBL" id="JBAWKS010000001">
    <property type="protein sequence ID" value="MEI4549464.1"/>
    <property type="molecule type" value="Genomic_DNA"/>
</dbReference>
<sequence length="105" mass="11212">MSLKVVLLGATLGSGISTKSGTPKPYSIASIDYIVPASSYHAGDHNIDKCGFDKKSVNMQHSTDLFNKVQKLSVQHGVCEVDLTLSPDPENPARNIVTDIALAKD</sequence>
<dbReference type="RefSeq" id="WP_105171391.1">
    <property type="nucleotide sequence ID" value="NZ_JBAWKS010000001.1"/>
</dbReference>
<organism evidence="1 2">
    <name type="scientific">Pseudoalteromonas spongiae</name>
    <dbReference type="NCBI Taxonomy" id="298657"/>
    <lineage>
        <taxon>Bacteria</taxon>
        <taxon>Pseudomonadati</taxon>
        <taxon>Pseudomonadota</taxon>
        <taxon>Gammaproteobacteria</taxon>
        <taxon>Alteromonadales</taxon>
        <taxon>Pseudoalteromonadaceae</taxon>
        <taxon>Pseudoalteromonas</taxon>
    </lineage>
</organism>
<dbReference type="Pfam" id="PF07459">
    <property type="entry name" value="CTX_RstB"/>
    <property type="match status" value="1"/>
</dbReference>
<protein>
    <submittedName>
        <fullName evidence="1">Uncharacterized protein</fullName>
    </submittedName>
</protein>
<evidence type="ECO:0000313" key="1">
    <source>
        <dbReference type="EMBL" id="MEI4549464.1"/>
    </source>
</evidence>
<evidence type="ECO:0000313" key="2">
    <source>
        <dbReference type="Proteomes" id="UP001382455"/>
    </source>
</evidence>
<accession>A0ABU8ER90</accession>
<dbReference type="Proteomes" id="UP001382455">
    <property type="component" value="Unassembled WGS sequence"/>
</dbReference>